<evidence type="ECO:0000313" key="2">
    <source>
        <dbReference type="Proteomes" id="UP000426265"/>
    </source>
</evidence>
<dbReference type="AlphaFoldDB" id="A0A654ETR4"/>
<organism evidence="1 2">
    <name type="scientific">Arabidopsis thaliana</name>
    <name type="common">Mouse-ear cress</name>
    <dbReference type="NCBI Taxonomy" id="3702"/>
    <lineage>
        <taxon>Eukaryota</taxon>
        <taxon>Viridiplantae</taxon>
        <taxon>Streptophyta</taxon>
        <taxon>Embryophyta</taxon>
        <taxon>Tracheophyta</taxon>
        <taxon>Spermatophyta</taxon>
        <taxon>Magnoliopsida</taxon>
        <taxon>eudicotyledons</taxon>
        <taxon>Gunneridae</taxon>
        <taxon>Pentapetalae</taxon>
        <taxon>rosids</taxon>
        <taxon>malvids</taxon>
        <taxon>Brassicales</taxon>
        <taxon>Brassicaceae</taxon>
        <taxon>Camelineae</taxon>
        <taxon>Arabidopsis</taxon>
    </lineage>
</organism>
<protein>
    <submittedName>
        <fullName evidence="1">Uncharacterized protein</fullName>
    </submittedName>
</protein>
<name>A0A654ETR4_ARATH</name>
<proteinExistence type="predicted"/>
<dbReference type="GO" id="GO:0004844">
    <property type="term" value="F:uracil DNA N-glycosylase activity"/>
    <property type="evidence" value="ECO:0007669"/>
    <property type="project" value="InterPro"/>
</dbReference>
<dbReference type="GO" id="GO:0006284">
    <property type="term" value="P:base-excision repair"/>
    <property type="evidence" value="ECO:0007669"/>
    <property type="project" value="InterPro"/>
</dbReference>
<reference evidence="1 2" key="1">
    <citation type="submission" date="2019-11" db="EMBL/GenBank/DDBJ databases">
        <authorList>
            <person name="Jiao W.-B."/>
            <person name="Schneeberger K."/>
        </authorList>
    </citation>
    <scope>NUCLEOTIDE SEQUENCE [LARGE SCALE GENOMIC DNA]</scope>
    <source>
        <strain evidence="2">cv. An-1</strain>
    </source>
</reference>
<dbReference type="PANTHER" id="PTHR11264:SF0">
    <property type="entry name" value="URACIL-DNA GLYCOSYLASE"/>
    <property type="match status" value="1"/>
</dbReference>
<dbReference type="PANTHER" id="PTHR11264">
    <property type="entry name" value="URACIL-DNA GLYCOSYLASE"/>
    <property type="match status" value="1"/>
</dbReference>
<accession>A0A654ETR4</accession>
<dbReference type="InterPro" id="IPR036895">
    <property type="entry name" value="Uracil-DNA_glycosylase-like_sf"/>
</dbReference>
<dbReference type="InterPro" id="IPR002043">
    <property type="entry name" value="UDG_fam1"/>
</dbReference>
<dbReference type="SUPFAM" id="SSF52141">
    <property type="entry name" value="Uracil-DNA glycosylase-like"/>
    <property type="match status" value="1"/>
</dbReference>
<dbReference type="EMBL" id="CACRSJ010000105">
    <property type="protein sequence ID" value="VYS52225.1"/>
    <property type="molecule type" value="Genomic_DNA"/>
</dbReference>
<sequence length="221" mass="24312">MALSTPKTLMDFFQPAKRLKASPSSSSSFPAVSVAGRSRDLGSVANSPPRVTVTTAVADDSSGLTPEQVARAEFHKFVAKSKSNLAVCSVKVTKAKGNCYVPLSELLVEESWLKALPGEFHKPYAKTLSDFLEREIIADIKTVIIGLDMILIMDLVKLWVYPSMCLKEKSPSSLLNIFKELHKDVGDKLHMVYFRRNKKENVSHVTSLAVEDVTGITRTKG</sequence>
<evidence type="ECO:0000313" key="1">
    <source>
        <dbReference type="EMBL" id="VYS52225.1"/>
    </source>
</evidence>
<gene>
    <name evidence="1" type="ORF">AN1_LOCUS7687</name>
</gene>
<dbReference type="Proteomes" id="UP000426265">
    <property type="component" value="Unassembled WGS sequence"/>
</dbReference>